<dbReference type="PANTHER" id="PTHR33840:SF1">
    <property type="entry name" value="TLE1 PHOSPHOLIPASE DOMAIN-CONTAINING PROTEIN"/>
    <property type="match status" value="1"/>
</dbReference>
<organism evidence="3">
    <name type="scientific">Agrobacterium rosae</name>
    <dbReference type="NCBI Taxonomy" id="1972867"/>
    <lineage>
        <taxon>Bacteria</taxon>
        <taxon>Pseudomonadati</taxon>
        <taxon>Pseudomonadota</taxon>
        <taxon>Alphaproteobacteria</taxon>
        <taxon>Hyphomicrobiales</taxon>
        <taxon>Rhizobiaceae</taxon>
        <taxon>Rhizobium/Agrobacterium group</taxon>
        <taxon>Agrobacterium</taxon>
    </lineage>
</organism>
<comment type="caution">
    <text evidence="3">The sequence shown here is derived from an EMBL/GenBank/DDBJ whole genome shotgun (WGS) entry which is preliminary data.</text>
</comment>
<dbReference type="EMBL" id="JAVRAF010000009">
    <property type="protein sequence ID" value="MDX8304657.1"/>
    <property type="molecule type" value="Genomic_DNA"/>
</dbReference>
<feature type="region of interest" description="Disordered" evidence="1">
    <location>
        <begin position="377"/>
        <end position="405"/>
    </location>
</feature>
<feature type="domain" description="T6SS Phospholipase effector Tle1-like catalytic" evidence="2">
    <location>
        <begin position="30"/>
        <end position="292"/>
    </location>
</feature>
<sequence>MKQATPEFDVRIFGKVEVVEISGLPLASSKKLALFLDGTWNAVGTNTNVWRLRSLCADKDTEGRQQLRYYDTGVNGVIGGGWGKGLTEKVQEAYNWLVDNYEDGDQIFIFGFSRGAHTARSLAGFISICGLLKPGGALGVNQLYDRYRNDDDRTIYKLPTFDAQTMTLEERWMLKYSRPVAIEMVGVWDTVGALGVPAFSLAGISSSTLKFHHTGLRKPVRHGFHALAIDEHRAKFAPTPWTIRTKTGAPAASPMRAVESVEQRWFVGAHANVGGGCFNDTLAQIPLRWIMEKAANLGLAFRNELEMGGDEHLGAISDSYKEFLRGTYSWVKKRDYRPIAPEPFGDSTGTHTRVNETIDGSVFARWRDDSKYRPPNLAEWGKRKGVNPADIQSSIRANSPDIAAQ</sequence>
<dbReference type="PANTHER" id="PTHR33840">
    <property type="match status" value="1"/>
</dbReference>
<evidence type="ECO:0000259" key="2">
    <source>
        <dbReference type="Pfam" id="PF09994"/>
    </source>
</evidence>
<proteinExistence type="predicted"/>
<dbReference type="InterPro" id="IPR018712">
    <property type="entry name" value="Tle1-like_cat"/>
</dbReference>
<dbReference type="Pfam" id="PF09994">
    <property type="entry name" value="T6SS_Tle1-like_cat"/>
    <property type="match status" value="1"/>
</dbReference>
<dbReference type="InterPro" id="IPR029058">
    <property type="entry name" value="AB_hydrolase_fold"/>
</dbReference>
<dbReference type="RefSeq" id="WP_320203334.1">
    <property type="nucleotide sequence ID" value="NZ_CP192783.1"/>
</dbReference>
<gene>
    <name evidence="3" type="ORF">RMR22_20575</name>
</gene>
<accession>A0AAW9FM69</accession>
<dbReference type="SUPFAM" id="SSF53474">
    <property type="entry name" value="alpha/beta-Hydrolases"/>
    <property type="match status" value="1"/>
</dbReference>
<dbReference type="AlphaFoldDB" id="A0AAW9FM69"/>
<reference evidence="3" key="1">
    <citation type="journal article" date="2023" name="Phytobiomes J">
        <title>Deciphering the key players within the bacterial microbiota associated with aerial crown gall tumors on rhododendron: Insights into the gallobiome.</title>
        <authorList>
            <person name="Kuzmanovic N."/>
            <person name="Nesme J."/>
            <person name="Wolf J."/>
            <person name="Neumann-Schaal M."/>
            <person name="Petersen J."/>
            <person name="Fernandez-Gnecco G."/>
            <person name="Sproeer C."/>
            <person name="Bunk B."/>
            <person name="Overmann J."/>
            <person name="Sorensen S.J."/>
            <person name="Idczak E."/>
            <person name="Smalla K."/>
        </authorList>
    </citation>
    <scope>NUCLEOTIDE SEQUENCE</scope>
    <source>
        <strain evidence="3">Rho-11.1</strain>
    </source>
</reference>
<evidence type="ECO:0000313" key="3">
    <source>
        <dbReference type="EMBL" id="MDX8304657.1"/>
    </source>
</evidence>
<protein>
    <submittedName>
        <fullName evidence="3">DUF2235 domain-containing protein</fullName>
    </submittedName>
</protein>
<name>A0AAW9FM69_9HYPH</name>
<dbReference type="Gene3D" id="3.40.50.1820">
    <property type="entry name" value="alpha/beta hydrolase"/>
    <property type="match status" value="1"/>
</dbReference>
<evidence type="ECO:0000256" key="1">
    <source>
        <dbReference type="SAM" id="MobiDB-lite"/>
    </source>
</evidence>